<sequence length="219" mass="23072">MTAPSSNFDVTVVLGRPDPVLVGRAARAPILRTRLGKPYLPGLAGFGVSHSAGVQARLYANRKYVGIDIEHLDRPDLAARQRRLAAWLARRDLVVVDFLAGWVAREACAKSVGLGLLHALPRLSIAWVRPCGQDGAQEIGLVLSRWRFVARCERVGRVLLCVGYREEYGKPAISLLQPGLGAAGAVAGSPVVGSPVAGSPTAASLSVVGTGRILGAGRK</sequence>
<dbReference type="InterPro" id="IPR037143">
    <property type="entry name" value="4-PPantetheinyl_Trfase_dom_sf"/>
</dbReference>
<dbReference type="GO" id="GO:0000287">
    <property type="term" value="F:magnesium ion binding"/>
    <property type="evidence" value="ECO:0007669"/>
    <property type="project" value="InterPro"/>
</dbReference>
<reference evidence="1 2" key="1">
    <citation type="submission" date="2020-04" db="EMBL/GenBank/DDBJ databases">
        <authorList>
            <person name="De Canck E."/>
        </authorList>
    </citation>
    <scope>NUCLEOTIDE SEQUENCE [LARGE SCALE GENOMIC DNA]</scope>
    <source>
        <strain evidence="1 2">LMG 26841</strain>
    </source>
</reference>
<dbReference type="GO" id="GO:0008897">
    <property type="term" value="F:holo-[acyl-carrier-protein] synthase activity"/>
    <property type="evidence" value="ECO:0007669"/>
    <property type="project" value="InterPro"/>
</dbReference>
<organism evidence="1 2">
    <name type="scientific">Achromobacter dolens</name>
    <dbReference type="NCBI Taxonomy" id="1287738"/>
    <lineage>
        <taxon>Bacteria</taxon>
        <taxon>Pseudomonadati</taxon>
        <taxon>Pseudomonadota</taxon>
        <taxon>Betaproteobacteria</taxon>
        <taxon>Burkholderiales</taxon>
        <taxon>Alcaligenaceae</taxon>
        <taxon>Achromobacter</taxon>
    </lineage>
</organism>
<dbReference type="RefSeq" id="WP_175168133.1">
    <property type="nucleotide sequence ID" value="NZ_CADIKW010000013.1"/>
</dbReference>
<dbReference type="EMBL" id="CADIKW010000013">
    <property type="protein sequence ID" value="CAB3910046.1"/>
    <property type="molecule type" value="Genomic_DNA"/>
</dbReference>
<dbReference type="Gene3D" id="3.90.470.20">
    <property type="entry name" value="4'-phosphopantetheinyl transferase domain"/>
    <property type="match status" value="1"/>
</dbReference>
<dbReference type="SUPFAM" id="SSF56214">
    <property type="entry name" value="4'-phosphopantetheinyl transferase"/>
    <property type="match status" value="1"/>
</dbReference>
<keyword evidence="2" id="KW-1185">Reference proteome</keyword>
<dbReference type="Proteomes" id="UP000494272">
    <property type="component" value="Unassembled WGS sequence"/>
</dbReference>
<name>A0A6S7EFH5_9BURK</name>
<protein>
    <submittedName>
        <fullName evidence="1">Uncharacterized protein</fullName>
    </submittedName>
</protein>
<dbReference type="GeneID" id="94358474"/>
<accession>A0A6S7EFH5</accession>
<dbReference type="AlphaFoldDB" id="A0A6S7EFH5"/>
<proteinExistence type="predicted"/>
<evidence type="ECO:0000313" key="1">
    <source>
        <dbReference type="EMBL" id="CAB3910046.1"/>
    </source>
</evidence>
<evidence type="ECO:0000313" key="2">
    <source>
        <dbReference type="Proteomes" id="UP000494272"/>
    </source>
</evidence>
<gene>
    <name evidence="1" type="ORF">LMG26841_04935</name>
</gene>